<name>A0A410WQH5_9BACL</name>
<dbReference type="Proteomes" id="UP001527202">
    <property type="component" value="Unassembled WGS sequence"/>
</dbReference>
<keyword evidence="1" id="KW-1133">Transmembrane helix</keyword>
<evidence type="ECO:0000313" key="2">
    <source>
        <dbReference type="EMBL" id="MCY9596120.1"/>
    </source>
</evidence>
<keyword evidence="1" id="KW-0472">Membrane</keyword>
<dbReference type="Proteomes" id="UP000288943">
    <property type="component" value="Chromosome"/>
</dbReference>
<proteinExistence type="predicted"/>
<reference evidence="2 5" key="2">
    <citation type="submission" date="2022-05" db="EMBL/GenBank/DDBJ databases">
        <title>Genome Sequencing of Bee-Associated Microbes.</title>
        <authorList>
            <person name="Dunlap C."/>
        </authorList>
    </citation>
    <scope>NUCLEOTIDE SEQUENCE [LARGE SCALE GENOMIC DNA]</scope>
    <source>
        <strain evidence="2 5">NRRL B-23120</strain>
    </source>
</reference>
<dbReference type="GeneID" id="95373651"/>
<organism evidence="3 4">
    <name type="scientific">Paenibacillus chitinolyticus</name>
    <dbReference type="NCBI Taxonomy" id="79263"/>
    <lineage>
        <taxon>Bacteria</taxon>
        <taxon>Bacillati</taxon>
        <taxon>Bacillota</taxon>
        <taxon>Bacilli</taxon>
        <taxon>Bacillales</taxon>
        <taxon>Paenibacillaceae</taxon>
        <taxon>Paenibacillus</taxon>
    </lineage>
</organism>
<dbReference type="EMBL" id="CP026520">
    <property type="protein sequence ID" value="QAV16591.1"/>
    <property type="molecule type" value="Genomic_DNA"/>
</dbReference>
<evidence type="ECO:0000313" key="3">
    <source>
        <dbReference type="EMBL" id="QAV16591.1"/>
    </source>
</evidence>
<gene>
    <name evidence="2" type="ORF">M5X16_10060</name>
    <name evidence="3" type="ORF">PC41400_02330</name>
</gene>
<dbReference type="EMBL" id="JAMDMJ010000010">
    <property type="protein sequence ID" value="MCY9596120.1"/>
    <property type="molecule type" value="Genomic_DNA"/>
</dbReference>
<keyword evidence="5" id="KW-1185">Reference proteome</keyword>
<reference evidence="3 4" key="1">
    <citation type="submission" date="2018-01" db="EMBL/GenBank/DDBJ databases">
        <title>The whole genome sequencing and assembly of Paenibacillus chitinolyticus KCCM 41400 strain.</title>
        <authorList>
            <person name="Kim J.-Y."/>
            <person name="Park M.-K."/>
            <person name="Lee Y.-J."/>
            <person name="Yi H."/>
            <person name="Bahn Y.-S."/>
            <person name="Kim J.F."/>
            <person name="Lee D.-W."/>
        </authorList>
    </citation>
    <scope>NUCLEOTIDE SEQUENCE [LARGE SCALE GENOMIC DNA]</scope>
    <source>
        <strain evidence="3 4">KCCM 41400</strain>
    </source>
</reference>
<dbReference type="OrthoDB" id="2612008at2"/>
<dbReference type="AlphaFoldDB" id="A0A410WQH5"/>
<feature type="transmembrane region" description="Helical" evidence="1">
    <location>
        <begin position="18"/>
        <end position="38"/>
    </location>
</feature>
<dbReference type="RefSeq" id="WP_042233922.1">
    <property type="nucleotide sequence ID" value="NZ_CP026520.1"/>
</dbReference>
<accession>A0A410WQH5</accession>
<dbReference type="KEGG" id="pchi:PC41400_02330"/>
<feature type="transmembrane region" description="Helical" evidence="1">
    <location>
        <begin position="95"/>
        <end position="116"/>
    </location>
</feature>
<feature type="transmembrane region" description="Helical" evidence="1">
    <location>
        <begin position="122"/>
        <end position="145"/>
    </location>
</feature>
<protein>
    <submittedName>
        <fullName evidence="3">Uncharacterized protein</fullName>
    </submittedName>
</protein>
<evidence type="ECO:0000313" key="4">
    <source>
        <dbReference type="Proteomes" id="UP000288943"/>
    </source>
</evidence>
<evidence type="ECO:0000313" key="5">
    <source>
        <dbReference type="Proteomes" id="UP001527202"/>
    </source>
</evidence>
<sequence length="151" mass="16048">MSANREAMGQKQFAKGHFLFILGTCLLSLLLGILYTPIWGGETAFSIQFIAHEIVAEPRGLKLWAYLSIGLGAILLAGLVGLIRPGKACGLSCTVLAGIAIVLVLIQLPPVFLWGMMLPVDAAAWLPILLHGTALFVGLCAAGLLKNLRNK</sequence>
<feature type="transmembrane region" description="Helical" evidence="1">
    <location>
        <begin position="63"/>
        <end position="83"/>
    </location>
</feature>
<keyword evidence="1" id="KW-0812">Transmembrane</keyword>
<evidence type="ECO:0000256" key="1">
    <source>
        <dbReference type="SAM" id="Phobius"/>
    </source>
</evidence>